<protein>
    <submittedName>
        <fullName evidence="1">Galactose mutarotase-like domain-containing protein</fullName>
    </submittedName>
</protein>
<name>A0ACB8QNL5_9AGAM</name>
<evidence type="ECO:0000313" key="2">
    <source>
        <dbReference type="Proteomes" id="UP000814128"/>
    </source>
</evidence>
<accession>A0ACB8QNL5</accession>
<keyword evidence="2" id="KW-1185">Reference proteome</keyword>
<reference evidence="1" key="1">
    <citation type="submission" date="2021-02" db="EMBL/GenBank/DDBJ databases">
        <authorList>
            <consortium name="DOE Joint Genome Institute"/>
            <person name="Ahrendt S."/>
            <person name="Looney B.P."/>
            <person name="Miyauchi S."/>
            <person name="Morin E."/>
            <person name="Drula E."/>
            <person name="Courty P.E."/>
            <person name="Chicoki N."/>
            <person name="Fauchery L."/>
            <person name="Kohler A."/>
            <person name="Kuo A."/>
            <person name="Labutti K."/>
            <person name="Pangilinan J."/>
            <person name="Lipzen A."/>
            <person name="Riley R."/>
            <person name="Andreopoulos W."/>
            <person name="He G."/>
            <person name="Johnson J."/>
            <person name="Barry K.W."/>
            <person name="Grigoriev I.V."/>
            <person name="Nagy L."/>
            <person name="Hibbett D."/>
            <person name="Henrissat B."/>
            <person name="Matheny P.B."/>
            <person name="Labbe J."/>
            <person name="Martin F."/>
        </authorList>
    </citation>
    <scope>NUCLEOTIDE SEQUENCE</scope>
    <source>
        <strain evidence="1">EC-137</strain>
    </source>
</reference>
<comment type="caution">
    <text evidence="1">The sequence shown here is derived from an EMBL/GenBank/DDBJ whole genome shotgun (WGS) entry which is preliminary data.</text>
</comment>
<dbReference type="Proteomes" id="UP000814128">
    <property type="component" value="Unassembled WGS sequence"/>
</dbReference>
<sequence>MPMLKSQLIYNGKRVNYGAGYLTDVANLEIVAADTQYQADEASRSAVLKLLEGNLWTIFRNAKTDILHWDYSVLGRFITLLTVDSAAATSGLQLNLTEIEVIGKLWNSSEAVDFSKSLLKPTKDANSGKIKGNHMFYTNDYMVRRGKGYVSTLKMYSTRTRNTECSNFQGGSGFHLSDGTLYTLVTGVEYESVFAAWDWNLIPGDCDTTKLFSSEAFIGGSSNGELGVAAMRYLTPQNKTLGWQKTWFFLPDDVQHVMIAGVILDTTISCASVLSVLDQRHRAGHILVEGKSVKSGNFSSVSTLFHGGIGYTFNRSNTAVSLSIDSGQRTGNWTGISGGVWRESNTVDLFAAWLEHTDLDVYVEYTVYPALTPDLFRRKAAKSDLLTIHNDESVSAILAQKNHVAMFVFWDSEGGNASVPSYDG</sequence>
<reference evidence="1" key="2">
    <citation type="journal article" date="2022" name="New Phytol.">
        <title>Evolutionary transition to the ectomycorrhizal habit in the genomes of a hyperdiverse lineage of mushroom-forming fungi.</title>
        <authorList>
            <person name="Looney B."/>
            <person name="Miyauchi S."/>
            <person name="Morin E."/>
            <person name="Drula E."/>
            <person name="Courty P.E."/>
            <person name="Kohler A."/>
            <person name="Kuo A."/>
            <person name="LaButti K."/>
            <person name="Pangilinan J."/>
            <person name="Lipzen A."/>
            <person name="Riley R."/>
            <person name="Andreopoulos W."/>
            <person name="He G."/>
            <person name="Johnson J."/>
            <person name="Nolan M."/>
            <person name="Tritt A."/>
            <person name="Barry K.W."/>
            <person name="Grigoriev I.V."/>
            <person name="Nagy L.G."/>
            <person name="Hibbett D."/>
            <person name="Henrissat B."/>
            <person name="Matheny P.B."/>
            <person name="Labbe J."/>
            <person name="Martin F.M."/>
        </authorList>
    </citation>
    <scope>NUCLEOTIDE SEQUENCE</scope>
    <source>
        <strain evidence="1">EC-137</strain>
    </source>
</reference>
<proteinExistence type="predicted"/>
<evidence type="ECO:0000313" key="1">
    <source>
        <dbReference type="EMBL" id="KAI0033265.1"/>
    </source>
</evidence>
<gene>
    <name evidence="1" type="ORF">K488DRAFT_85101</name>
</gene>
<organism evidence="1 2">
    <name type="scientific">Vararia minispora EC-137</name>
    <dbReference type="NCBI Taxonomy" id="1314806"/>
    <lineage>
        <taxon>Eukaryota</taxon>
        <taxon>Fungi</taxon>
        <taxon>Dikarya</taxon>
        <taxon>Basidiomycota</taxon>
        <taxon>Agaricomycotina</taxon>
        <taxon>Agaricomycetes</taxon>
        <taxon>Russulales</taxon>
        <taxon>Lachnocladiaceae</taxon>
        <taxon>Vararia</taxon>
    </lineage>
</organism>
<dbReference type="EMBL" id="MU273524">
    <property type="protein sequence ID" value="KAI0033265.1"/>
    <property type="molecule type" value="Genomic_DNA"/>
</dbReference>